<gene>
    <name evidence="2" type="ORF">QBC38DRAFT_268245</name>
</gene>
<dbReference type="SUPFAM" id="SSF53474">
    <property type="entry name" value="alpha/beta-Hydrolases"/>
    <property type="match status" value="1"/>
</dbReference>
<protein>
    <submittedName>
        <fullName evidence="2">Alpha/Beta hydrolase protein</fullName>
    </submittedName>
</protein>
<comment type="caution">
    <text evidence="2">The sequence shown here is derived from an EMBL/GenBank/DDBJ whole genome shotgun (WGS) entry which is preliminary data.</text>
</comment>
<dbReference type="Proteomes" id="UP001301958">
    <property type="component" value="Unassembled WGS sequence"/>
</dbReference>
<dbReference type="PANTHER" id="PTHR45763:SF46">
    <property type="entry name" value="AB HYDROLASE-1 DOMAIN-CONTAINING PROTEIN"/>
    <property type="match status" value="1"/>
</dbReference>
<reference evidence="2" key="1">
    <citation type="journal article" date="2023" name="Mol. Phylogenet. Evol.">
        <title>Genome-scale phylogeny and comparative genomics of the fungal order Sordariales.</title>
        <authorList>
            <person name="Hensen N."/>
            <person name="Bonometti L."/>
            <person name="Westerberg I."/>
            <person name="Brannstrom I.O."/>
            <person name="Guillou S."/>
            <person name="Cros-Aarteil S."/>
            <person name="Calhoun S."/>
            <person name="Haridas S."/>
            <person name="Kuo A."/>
            <person name="Mondo S."/>
            <person name="Pangilinan J."/>
            <person name="Riley R."/>
            <person name="LaButti K."/>
            <person name="Andreopoulos B."/>
            <person name="Lipzen A."/>
            <person name="Chen C."/>
            <person name="Yan M."/>
            <person name="Daum C."/>
            <person name="Ng V."/>
            <person name="Clum A."/>
            <person name="Steindorff A."/>
            <person name="Ohm R.A."/>
            <person name="Martin F."/>
            <person name="Silar P."/>
            <person name="Natvig D.O."/>
            <person name="Lalanne C."/>
            <person name="Gautier V."/>
            <person name="Ament-Velasquez S.L."/>
            <person name="Kruys A."/>
            <person name="Hutchinson M.I."/>
            <person name="Powell A.J."/>
            <person name="Barry K."/>
            <person name="Miller A.N."/>
            <person name="Grigoriev I.V."/>
            <person name="Debuchy R."/>
            <person name="Gladieux P."/>
            <person name="Hiltunen Thoren M."/>
            <person name="Johannesson H."/>
        </authorList>
    </citation>
    <scope>NUCLEOTIDE SEQUENCE</scope>
    <source>
        <strain evidence="2">CBS 990.96</strain>
    </source>
</reference>
<evidence type="ECO:0000313" key="2">
    <source>
        <dbReference type="EMBL" id="KAK4225312.1"/>
    </source>
</evidence>
<accession>A0AAN7BL64</accession>
<evidence type="ECO:0000259" key="1">
    <source>
        <dbReference type="Pfam" id="PF12697"/>
    </source>
</evidence>
<dbReference type="GO" id="GO:0016787">
    <property type="term" value="F:hydrolase activity"/>
    <property type="evidence" value="ECO:0007669"/>
    <property type="project" value="UniProtKB-KW"/>
</dbReference>
<proteinExistence type="predicted"/>
<dbReference type="Gene3D" id="3.40.50.1820">
    <property type="entry name" value="alpha/beta hydrolase"/>
    <property type="match status" value="1"/>
</dbReference>
<dbReference type="InterPro" id="IPR000073">
    <property type="entry name" value="AB_hydrolase_1"/>
</dbReference>
<organism evidence="2 3">
    <name type="scientific">Podospora fimiseda</name>
    <dbReference type="NCBI Taxonomy" id="252190"/>
    <lineage>
        <taxon>Eukaryota</taxon>
        <taxon>Fungi</taxon>
        <taxon>Dikarya</taxon>
        <taxon>Ascomycota</taxon>
        <taxon>Pezizomycotina</taxon>
        <taxon>Sordariomycetes</taxon>
        <taxon>Sordariomycetidae</taxon>
        <taxon>Sordariales</taxon>
        <taxon>Podosporaceae</taxon>
        <taxon>Podospora</taxon>
    </lineage>
</organism>
<keyword evidence="3" id="KW-1185">Reference proteome</keyword>
<sequence>MPKMALFKKLILLSTSFFIVAFLHRLNLISLPSFLLRIPFLSGASDSEEEERIPPTHHFTLSDSRTIAYSIYNPSITSKTAFYFHGTPSSHHEAFLLASAAKRYRVRIIAPSRPGFGGSEFNENGTILSYADDIKQLADGLGVKRFAVIAVSGGAPFGFGCWKGISRNRIVGLAIVAGIYPVEGMNWSSRKVLLKVAGWWPGLVEWVIDRQVGGLEEDGIEEMMKSGGSEEEKKMWEEASEEMKKSVIMSVREGVRYGGKGAAWELKLLGGNWGFELEEVRPGRKGEVVLWHGDRDENVPVGMARLGRERLGELSELRVVEGQGHGTLTVYMAEEIVRSVGEMFER</sequence>
<dbReference type="PANTHER" id="PTHR45763">
    <property type="entry name" value="HYDROLASE, ALPHA/BETA FOLD FAMILY PROTEIN, EXPRESSED-RELATED"/>
    <property type="match status" value="1"/>
</dbReference>
<name>A0AAN7BL64_9PEZI</name>
<dbReference type="InterPro" id="IPR029058">
    <property type="entry name" value="AB_hydrolase_fold"/>
</dbReference>
<dbReference type="AlphaFoldDB" id="A0AAN7BL64"/>
<reference evidence="2" key="2">
    <citation type="submission" date="2023-05" db="EMBL/GenBank/DDBJ databases">
        <authorList>
            <consortium name="Lawrence Berkeley National Laboratory"/>
            <person name="Steindorff A."/>
            <person name="Hensen N."/>
            <person name="Bonometti L."/>
            <person name="Westerberg I."/>
            <person name="Brannstrom I.O."/>
            <person name="Guillou S."/>
            <person name="Cros-Aarteil S."/>
            <person name="Calhoun S."/>
            <person name="Haridas S."/>
            <person name="Kuo A."/>
            <person name="Mondo S."/>
            <person name="Pangilinan J."/>
            <person name="Riley R."/>
            <person name="Labutti K."/>
            <person name="Andreopoulos B."/>
            <person name="Lipzen A."/>
            <person name="Chen C."/>
            <person name="Yanf M."/>
            <person name="Daum C."/>
            <person name="Ng V."/>
            <person name="Clum A."/>
            <person name="Ohm R."/>
            <person name="Martin F."/>
            <person name="Silar P."/>
            <person name="Natvig D."/>
            <person name="Lalanne C."/>
            <person name="Gautier V."/>
            <person name="Ament-Velasquez S.L."/>
            <person name="Kruys A."/>
            <person name="Hutchinson M.I."/>
            <person name="Powell A.J."/>
            <person name="Barry K."/>
            <person name="Miller A.N."/>
            <person name="Grigoriev I.V."/>
            <person name="Debuchy R."/>
            <person name="Gladieux P."/>
            <person name="Thoren M.H."/>
            <person name="Johannesson H."/>
        </authorList>
    </citation>
    <scope>NUCLEOTIDE SEQUENCE</scope>
    <source>
        <strain evidence="2">CBS 990.96</strain>
    </source>
</reference>
<dbReference type="Pfam" id="PF12697">
    <property type="entry name" value="Abhydrolase_6"/>
    <property type="match status" value="1"/>
</dbReference>
<dbReference type="EMBL" id="MU865370">
    <property type="protein sequence ID" value="KAK4225312.1"/>
    <property type="molecule type" value="Genomic_DNA"/>
</dbReference>
<evidence type="ECO:0000313" key="3">
    <source>
        <dbReference type="Proteomes" id="UP001301958"/>
    </source>
</evidence>
<feature type="domain" description="AB hydrolase-1" evidence="1">
    <location>
        <begin position="85"/>
        <end position="336"/>
    </location>
</feature>
<keyword evidence="2" id="KW-0378">Hydrolase</keyword>